<accession>F4R372</accession>
<dbReference type="SUPFAM" id="SSF52047">
    <property type="entry name" value="RNI-like"/>
    <property type="match status" value="1"/>
</dbReference>
<proteinExistence type="predicted"/>
<evidence type="ECO:0000313" key="2">
    <source>
        <dbReference type="Proteomes" id="UP000001072"/>
    </source>
</evidence>
<sequence length="429" mass="48936">MYSPGAHCLNRPSTSPKAELPFEIVSMIVEILFEHHLSQPKYPEWSFSIASDPFLYSWVTPEFLGLRLVCKTWALAATPICFRTLWFRDSSHAQIMINLMTGPVQALDFSSFVKRLAFQDAGYWKDRNEGDNPMLCDPNSTDEVVDLINLIGQNTTELYLKVHDSIMITSSLVEAVKNIKGLKKLSIEARHDYQPDGGYDSQAFSDLLVAHPNLECLILHGYNLETLSLGETALSKLKHISFIDYFDAINIEGMTQICTLAKHSLKSIEFFSYEVDQGDYSEMIEPLFEPIMNTLEFISCNSIDSEIPQDTIDTEFPRLRVIHMASYGGEIIEGDWPIFHHVRTISQSLDDGQKSWRRTLNQTADVSWKPPNLRLLVFTEPNAISARDEVMDEKLINALKMHGIHCCYYPKIKPDELLELDLRFNGPMK</sequence>
<dbReference type="InParanoid" id="F4R372"/>
<dbReference type="HOGENOM" id="CLU_032925_2_0_1"/>
<dbReference type="RefSeq" id="XP_007404158.1">
    <property type="nucleotide sequence ID" value="XM_007404096.1"/>
</dbReference>
<reference evidence="2" key="1">
    <citation type="journal article" date="2011" name="Proc. Natl. Acad. Sci. U.S.A.">
        <title>Obligate biotrophy features unraveled by the genomic analysis of rust fungi.</title>
        <authorList>
            <person name="Duplessis S."/>
            <person name="Cuomo C.A."/>
            <person name="Lin Y.-C."/>
            <person name="Aerts A."/>
            <person name="Tisserant E."/>
            <person name="Veneault-Fourrey C."/>
            <person name="Joly D.L."/>
            <person name="Hacquard S."/>
            <person name="Amselem J."/>
            <person name="Cantarel B.L."/>
            <person name="Chiu R."/>
            <person name="Coutinho P.M."/>
            <person name="Feau N."/>
            <person name="Field M."/>
            <person name="Frey P."/>
            <person name="Gelhaye E."/>
            <person name="Goldberg J."/>
            <person name="Grabherr M.G."/>
            <person name="Kodira C.D."/>
            <person name="Kohler A."/>
            <person name="Kuees U."/>
            <person name="Lindquist E.A."/>
            <person name="Lucas S.M."/>
            <person name="Mago R."/>
            <person name="Mauceli E."/>
            <person name="Morin E."/>
            <person name="Murat C."/>
            <person name="Pangilinan J.L."/>
            <person name="Park R."/>
            <person name="Pearson M."/>
            <person name="Quesneville H."/>
            <person name="Rouhier N."/>
            <person name="Sakthikumar S."/>
            <person name="Salamov A.A."/>
            <person name="Schmutz J."/>
            <person name="Selles B."/>
            <person name="Shapiro H."/>
            <person name="Tanguay P."/>
            <person name="Tuskan G.A."/>
            <person name="Henrissat B."/>
            <person name="Van de Peer Y."/>
            <person name="Rouze P."/>
            <person name="Ellis J.G."/>
            <person name="Dodds P.N."/>
            <person name="Schein J.E."/>
            <person name="Zhong S."/>
            <person name="Hamelin R.C."/>
            <person name="Grigoriev I.V."/>
            <person name="Szabo L.J."/>
            <person name="Martin F."/>
        </authorList>
    </citation>
    <scope>NUCLEOTIDE SEQUENCE [LARGE SCALE GENOMIC DNA]</scope>
    <source>
        <strain evidence="2">98AG31 / pathotype 3-4-7</strain>
    </source>
</reference>
<name>F4R372_MELLP</name>
<dbReference type="KEGG" id="mlr:MELLADRAFT_100980"/>
<gene>
    <name evidence="1" type="ORF">MELLADRAFT_100980</name>
</gene>
<dbReference type="InterPro" id="IPR032675">
    <property type="entry name" value="LRR_dom_sf"/>
</dbReference>
<dbReference type="VEuPathDB" id="FungiDB:MELLADRAFT_100980"/>
<evidence type="ECO:0008006" key="3">
    <source>
        <dbReference type="Google" id="ProtNLM"/>
    </source>
</evidence>
<dbReference type="GeneID" id="18921243"/>
<dbReference type="AlphaFoldDB" id="F4R372"/>
<keyword evidence="2" id="KW-1185">Reference proteome</keyword>
<dbReference type="EMBL" id="GL883090">
    <property type="protein sequence ID" value="EGG13220.1"/>
    <property type="molecule type" value="Genomic_DNA"/>
</dbReference>
<dbReference type="Proteomes" id="UP000001072">
    <property type="component" value="Unassembled WGS sequence"/>
</dbReference>
<evidence type="ECO:0000313" key="1">
    <source>
        <dbReference type="EMBL" id="EGG13220.1"/>
    </source>
</evidence>
<organism evidence="2">
    <name type="scientific">Melampsora larici-populina (strain 98AG31 / pathotype 3-4-7)</name>
    <name type="common">Poplar leaf rust fungus</name>
    <dbReference type="NCBI Taxonomy" id="747676"/>
    <lineage>
        <taxon>Eukaryota</taxon>
        <taxon>Fungi</taxon>
        <taxon>Dikarya</taxon>
        <taxon>Basidiomycota</taxon>
        <taxon>Pucciniomycotina</taxon>
        <taxon>Pucciniomycetes</taxon>
        <taxon>Pucciniales</taxon>
        <taxon>Melampsoraceae</taxon>
        <taxon>Melampsora</taxon>
    </lineage>
</organism>
<dbReference type="OrthoDB" id="10361365at2759"/>
<dbReference type="Gene3D" id="3.80.10.10">
    <property type="entry name" value="Ribonuclease Inhibitor"/>
    <property type="match status" value="1"/>
</dbReference>
<protein>
    <recommendedName>
        <fullName evidence="3">F-box domain-containing protein</fullName>
    </recommendedName>
</protein>